<proteinExistence type="predicted"/>
<dbReference type="EMBL" id="JADFTS010000004">
    <property type="protein sequence ID" value="KAF9610583.1"/>
    <property type="molecule type" value="Genomic_DNA"/>
</dbReference>
<reference evidence="2 3" key="1">
    <citation type="submission" date="2020-10" db="EMBL/GenBank/DDBJ databases">
        <title>The Coptis chinensis genome and diversification of protoberbering-type alkaloids.</title>
        <authorList>
            <person name="Wang B."/>
            <person name="Shu S."/>
            <person name="Song C."/>
            <person name="Liu Y."/>
        </authorList>
    </citation>
    <scope>NUCLEOTIDE SEQUENCE [LARGE SCALE GENOMIC DNA]</scope>
    <source>
        <strain evidence="2">HL-2020</strain>
        <tissue evidence="2">Leaf</tissue>
    </source>
</reference>
<protein>
    <submittedName>
        <fullName evidence="2">Uncharacterized protein</fullName>
    </submittedName>
</protein>
<gene>
    <name evidence="2" type="ORF">IFM89_023377</name>
</gene>
<keyword evidence="3" id="KW-1185">Reference proteome</keyword>
<evidence type="ECO:0000313" key="2">
    <source>
        <dbReference type="EMBL" id="KAF9610583.1"/>
    </source>
</evidence>
<comment type="caution">
    <text evidence="2">The sequence shown here is derived from an EMBL/GenBank/DDBJ whole genome shotgun (WGS) entry which is preliminary data.</text>
</comment>
<evidence type="ECO:0000313" key="3">
    <source>
        <dbReference type="Proteomes" id="UP000631114"/>
    </source>
</evidence>
<name>A0A835LW84_9MAGN</name>
<dbReference type="AlphaFoldDB" id="A0A835LW84"/>
<accession>A0A835LW84</accession>
<feature type="compositionally biased region" description="Acidic residues" evidence="1">
    <location>
        <begin position="32"/>
        <end position="45"/>
    </location>
</feature>
<feature type="non-terminal residue" evidence="2">
    <location>
        <position position="106"/>
    </location>
</feature>
<evidence type="ECO:0000256" key="1">
    <source>
        <dbReference type="SAM" id="MobiDB-lite"/>
    </source>
</evidence>
<organism evidence="2 3">
    <name type="scientific">Coptis chinensis</name>
    <dbReference type="NCBI Taxonomy" id="261450"/>
    <lineage>
        <taxon>Eukaryota</taxon>
        <taxon>Viridiplantae</taxon>
        <taxon>Streptophyta</taxon>
        <taxon>Embryophyta</taxon>
        <taxon>Tracheophyta</taxon>
        <taxon>Spermatophyta</taxon>
        <taxon>Magnoliopsida</taxon>
        <taxon>Ranunculales</taxon>
        <taxon>Ranunculaceae</taxon>
        <taxon>Coptidoideae</taxon>
        <taxon>Coptis</taxon>
    </lineage>
</organism>
<dbReference type="Proteomes" id="UP000631114">
    <property type="component" value="Unassembled WGS sequence"/>
</dbReference>
<sequence>DANKKAASDDEEYARIMAKLDELEKEELAAEGFDEINEDEDEETDSGCSTSQDYFDKIPKPSEGNHLQDALKTSENNATAKDLLKQNRSDESTVSNLYFISFSLHD</sequence>
<feature type="region of interest" description="Disordered" evidence="1">
    <location>
        <begin position="31"/>
        <end position="52"/>
    </location>
</feature>